<accession>A0A3G4ZWN8</accession>
<protein>
    <submittedName>
        <fullName evidence="1">Uncharacterized protein</fullName>
    </submittedName>
</protein>
<gene>
    <name evidence="1" type="ORF">Faunusvirus9_6</name>
</gene>
<name>A0A3G4ZWN8_9VIRU</name>
<organism evidence="1">
    <name type="scientific">Faunusvirus sp</name>
    <dbReference type="NCBI Taxonomy" id="2487766"/>
    <lineage>
        <taxon>Viruses</taxon>
        <taxon>Varidnaviria</taxon>
        <taxon>Bamfordvirae</taxon>
        <taxon>Nucleocytoviricota</taxon>
        <taxon>Megaviricetes</taxon>
        <taxon>Imitervirales</taxon>
        <taxon>Mimiviridae</taxon>
    </lineage>
</organism>
<reference evidence="1" key="1">
    <citation type="submission" date="2018-10" db="EMBL/GenBank/DDBJ databases">
        <title>Hidden diversity of soil giant viruses.</title>
        <authorList>
            <person name="Schulz F."/>
            <person name="Alteio L."/>
            <person name="Goudeau D."/>
            <person name="Ryan E.M."/>
            <person name="Malmstrom R.R."/>
            <person name="Blanchard J."/>
            <person name="Woyke T."/>
        </authorList>
    </citation>
    <scope>NUCLEOTIDE SEQUENCE</scope>
    <source>
        <strain evidence="1">FNV1</strain>
    </source>
</reference>
<evidence type="ECO:0000313" key="1">
    <source>
        <dbReference type="EMBL" id="AYV79328.1"/>
    </source>
</evidence>
<proteinExistence type="predicted"/>
<sequence length="33" mass="3885">MSYKINDLIIDDNIVKYNKIFRRSPPSSQTITI</sequence>
<dbReference type="EMBL" id="MK072140">
    <property type="protein sequence ID" value="AYV79328.1"/>
    <property type="molecule type" value="Genomic_DNA"/>
</dbReference>